<feature type="transmembrane region" description="Helical" evidence="1">
    <location>
        <begin position="6"/>
        <end position="27"/>
    </location>
</feature>
<evidence type="ECO:0000259" key="2">
    <source>
        <dbReference type="Pfam" id="PF26626"/>
    </source>
</evidence>
<feature type="transmembrane region" description="Helical" evidence="1">
    <location>
        <begin position="393"/>
        <end position="414"/>
    </location>
</feature>
<dbReference type="EMBL" id="RAYQ01000008">
    <property type="protein sequence ID" value="RKI91688.1"/>
    <property type="molecule type" value="Genomic_DNA"/>
</dbReference>
<organism evidence="3 4">
    <name type="scientific">Parablautia intestinalis</name>
    <dbReference type="NCBI Taxonomy" id="2320100"/>
    <lineage>
        <taxon>Bacteria</taxon>
        <taxon>Bacillati</taxon>
        <taxon>Bacillota</taxon>
        <taxon>Clostridia</taxon>
        <taxon>Lachnospirales</taxon>
        <taxon>Lachnospiraceae</taxon>
        <taxon>Parablautia</taxon>
    </lineage>
</organism>
<protein>
    <recommendedName>
        <fullName evidence="2">DUF8201 domain-containing protein</fullName>
    </recommendedName>
</protein>
<evidence type="ECO:0000313" key="4">
    <source>
        <dbReference type="Proteomes" id="UP000280696"/>
    </source>
</evidence>
<reference evidence="3 4" key="1">
    <citation type="submission" date="2018-09" db="EMBL/GenBank/DDBJ databases">
        <title>Murine metabolic-syndrome-specific gut microbial biobank.</title>
        <authorList>
            <person name="Liu C."/>
        </authorList>
    </citation>
    <scope>NUCLEOTIDE SEQUENCE [LARGE SCALE GENOMIC DNA]</scope>
    <source>
        <strain evidence="3 4">0.1xD8-82</strain>
    </source>
</reference>
<keyword evidence="4" id="KW-1185">Reference proteome</keyword>
<feature type="transmembrane region" description="Helical" evidence="1">
    <location>
        <begin position="236"/>
        <end position="253"/>
    </location>
</feature>
<dbReference type="NCBIfam" id="NF047510">
    <property type="entry name" value="LIC_10190_fam"/>
    <property type="match status" value="1"/>
</dbReference>
<keyword evidence="1" id="KW-0472">Membrane</keyword>
<keyword evidence="1" id="KW-0812">Transmembrane</keyword>
<sequence length="565" mass="63998">MLSVILIWLYMLFTCYVTGVASIRIIAGKDYSCKQEISYVYAGIGVVMVYAQLFSLFGGVGFTANLILLFACAICLAFLKKEFLNHLHTCRLTITPIKAMVFILILSGFAYGTSTGVIHYDTGLYHAQSIRWIEEYGVVPGLGNLHSRLAYNSAAFCLSALYSMAFLGGQSYHCCAGFLAFLLMLVCLEGLTKEKIRKGRALRGGLSFRKPRLSDFARITAIYYLLIIFDEMVSPASDYFMVLLVFFILIRWLDLTEEKENSCLPYGLLCVLGVSVVTVKLSGALILLLTVKPAVMMIKEKQGKEIAKFLLTGFLTVLPFLIRNVILSGWLVYPFTSIDLFSFAFKIPKGMADYDAREIQVWGRGFSDVTRYGESPAKWLPEWISHLDRSNKVFLAMALAGLLLWTAYLLYAVIKKRKDMLDFLHVAGTLLVCFLFWLLSAPLVRYGCVFLWMFPVMVWGFLYLQISPHMDRFKIYLIVLVLFGGYKVTAFGIETGKGATAQYLIRQKDYDNYETVSYELHGYTFYYPLQGDRVGYRDFPSAPIKAEDIFLGDTIREGFKDVIHE</sequence>
<dbReference type="Pfam" id="PF26626">
    <property type="entry name" value="DUF8201"/>
    <property type="match status" value="1"/>
</dbReference>
<dbReference type="RefSeq" id="WP_120468853.1">
    <property type="nucleotide sequence ID" value="NZ_RAYQ01000008.1"/>
</dbReference>
<feature type="transmembrane region" description="Helical" evidence="1">
    <location>
        <begin position="99"/>
        <end position="120"/>
    </location>
</feature>
<gene>
    <name evidence="3" type="ORF">D7V94_08745</name>
</gene>
<feature type="transmembrane region" description="Helical" evidence="1">
    <location>
        <begin position="39"/>
        <end position="56"/>
    </location>
</feature>
<dbReference type="OrthoDB" id="344987at2"/>
<proteinExistence type="predicted"/>
<dbReference type="InterPro" id="IPR058065">
    <property type="entry name" value="LIC_10190-like"/>
</dbReference>
<feature type="transmembrane region" description="Helical" evidence="1">
    <location>
        <begin position="309"/>
        <end position="333"/>
    </location>
</feature>
<evidence type="ECO:0000256" key="1">
    <source>
        <dbReference type="SAM" id="Phobius"/>
    </source>
</evidence>
<feature type="transmembrane region" description="Helical" evidence="1">
    <location>
        <begin position="174"/>
        <end position="192"/>
    </location>
</feature>
<feature type="domain" description="DUF8201" evidence="2">
    <location>
        <begin position="1"/>
        <end position="452"/>
    </location>
</feature>
<accession>A0A3A9AK40</accession>
<dbReference type="InterPro" id="IPR058514">
    <property type="entry name" value="DUF8201"/>
</dbReference>
<dbReference type="Proteomes" id="UP000280696">
    <property type="component" value="Unassembled WGS sequence"/>
</dbReference>
<feature type="transmembrane region" description="Helical" evidence="1">
    <location>
        <begin position="62"/>
        <end position="79"/>
    </location>
</feature>
<keyword evidence="1" id="KW-1133">Transmembrane helix</keyword>
<feature type="transmembrane region" description="Helical" evidence="1">
    <location>
        <begin position="444"/>
        <end position="463"/>
    </location>
</feature>
<name>A0A3A9AK40_9FIRM</name>
<comment type="caution">
    <text evidence="3">The sequence shown here is derived from an EMBL/GenBank/DDBJ whole genome shotgun (WGS) entry which is preliminary data.</text>
</comment>
<dbReference type="AlphaFoldDB" id="A0A3A9AK40"/>
<feature type="transmembrane region" description="Helical" evidence="1">
    <location>
        <begin position="475"/>
        <end position="493"/>
    </location>
</feature>
<feature type="transmembrane region" description="Helical" evidence="1">
    <location>
        <begin position="265"/>
        <end position="289"/>
    </location>
</feature>
<feature type="transmembrane region" description="Helical" evidence="1">
    <location>
        <begin position="421"/>
        <end position="438"/>
    </location>
</feature>
<evidence type="ECO:0000313" key="3">
    <source>
        <dbReference type="EMBL" id="RKI91688.1"/>
    </source>
</evidence>